<dbReference type="PANTHER" id="PTHR30055:SF222">
    <property type="entry name" value="REGULATORY PROTEIN"/>
    <property type="match status" value="1"/>
</dbReference>
<dbReference type="EMBL" id="AZDJ01000022">
    <property type="protein sequence ID" value="KRK72484.1"/>
    <property type="molecule type" value="Genomic_DNA"/>
</dbReference>
<dbReference type="InterPro" id="IPR036271">
    <property type="entry name" value="Tet_transcr_reg_TetR-rel_C_sf"/>
</dbReference>
<evidence type="ECO:0000256" key="1">
    <source>
        <dbReference type="ARBA" id="ARBA00023125"/>
    </source>
</evidence>
<protein>
    <submittedName>
        <fullName evidence="4">TetR family transcriptional regulator</fullName>
    </submittedName>
</protein>
<dbReference type="Proteomes" id="UP000051804">
    <property type="component" value="Unassembled WGS sequence"/>
</dbReference>
<dbReference type="InterPro" id="IPR050109">
    <property type="entry name" value="HTH-type_TetR-like_transc_reg"/>
</dbReference>
<dbReference type="GO" id="GO:0003677">
    <property type="term" value="F:DNA binding"/>
    <property type="evidence" value="ECO:0007669"/>
    <property type="project" value="UniProtKB-UniRule"/>
</dbReference>
<dbReference type="SUPFAM" id="SSF48498">
    <property type="entry name" value="Tetracyclin repressor-like, C-terminal domain"/>
    <property type="match status" value="1"/>
</dbReference>
<dbReference type="AlphaFoldDB" id="A0A0R1JVF6"/>
<dbReference type="PANTHER" id="PTHR30055">
    <property type="entry name" value="HTH-TYPE TRANSCRIPTIONAL REGULATOR RUTR"/>
    <property type="match status" value="1"/>
</dbReference>
<dbReference type="PRINTS" id="PR00455">
    <property type="entry name" value="HTHTETR"/>
</dbReference>
<proteinExistence type="predicted"/>
<name>A0A0R1JVF6_9LACO</name>
<dbReference type="PATRIC" id="fig|1291734.4.peg.1499"/>
<gene>
    <name evidence="4" type="ORF">FD02_GL001456</name>
</gene>
<feature type="DNA-binding region" description="H-T-H motif" evidence="2">
    <location>
        <begin position="41"/>
        <end position="60"/>
    </location>
</feature>
<dbReference type="Gene3D" id="1.10.357.10">
    <property type="entry name" value="Tetracycline Repressor, domain 2"/>
    <property type="match status" value="1"/>
</dbReference>
<dbReference type="GO" id="GO:0006355">
    <property type="term" value="P:regulation of DNA-templated transcription"/>
    <property type="evidence" value="ECO:0007669"/>
    <property type="project" value="UniProtKB-ARBA"/>
</dbReference>
<dbReference type="InterPro" id="IPR001647">
    <property type="entry name" value="HTH_TetR"/>
</dbReference>
<evidence type="ECO:0000313" key="4">
    <source>
        <dbReference type="EMBL" id="KRK72484.1"/>
    </source>
</evidence>
<dbReference type="SUPFAM" id="SSF46689">
    <property type="entry name" value="Homeodomain-like"/>
    <property type="match status" value="1"/>
</dbReference>
<organism evidence="4 5">
    <name type="scientific">Lacticaseibacillus nasuensis JCM 17158</name>
    <dbReference type="NCBI Taxonomy" id="1291734"/>
    <lineage>
        <taxon>Bacteria</taxon>
        <taxon>Bacillati</taxon>
        <taxon>Bacillota</taxon>
        <taxon>Bacilli</taxon>
        <taxon>Lactobacillales</taxon>
        <taxon>Lactobacillaceae</taxon>
        <taxon>Lacticaseibacillus</taxon>
    </lineage>
</organism>
<evidence type="ECO:0000313" key="5">
    <source>
        <dbReference type="Proteomes" id="UP000051804"/>
    </source>
</evidence>
<keyword evidence="1 2" id="KW-0238">DNA-binding</keyword>
<dbReference type="InterPro" id="IPR009057">
    <property type="entry name" value="Homeodomain-like_sf"/>
</dbReference>
<comment type="caution">
    <text evidence="4">The sequence shown here is derived from an EMBL/GenBank/DDBJ whole genome shotgun (WGS) entry which is preliminary data.</text>
</comment>
<dbReference type="Pfam" id="PF00440">
    <property type="entry name" value="TetR_N"/>
    <property type="match status" value="1"/>
</dbReference>
<dbReference type="STRING" id="1291734.FD02_GL001456"/>
<keyword evidence="5" id="KW-1185">Reference proteome</keyword>
<sequence>MPATIQPFTNQPIFAALTTKQRAILAAAIDVFAEKGYANSSTHEIAKRAGVAEGNIFSKFGSKAGLLQAIIDPVVETIFPTTMDRLAAAQLQKPAATLTGFITALVMARVKFFANNAAVVKVFLGEVIYSNDIRQRLLANLPERYWRAVHSELEHLRTTNQIVAWSDQAILRLIWSLVGGTLVSTLYFNQPLADGDVQRLITALIKALTPSKEA</sequence>
<evidence type="ECO:0000259" key="3">
    <source>
        <dbReference type="PROSITE" id="PS50977"/>
    </source>
</evidence>
<evidence type="ECO:0000256" key="2">
    <source>
        <dbReference type="PROSITE-ProRule" id="PRU00335"/>
    </source>
</evidence>
<accession>A0A0R1JVF6</accession>
<reference evidence="4 5" key="1">
    <citation type="journal article" date="2015" name="Genome Announc.">
        <title>Expanding the biotechnology potential of lactobacilli through comparative genomics of 213 strains and associated genera.</title>
        <authorList>
            <person name="Sun Z."/>
            <person name="Harris H.M."/>
            <person name="McCann A."/>
            <person name="Guo C."/>
            <person name="Argimon S."/>
            <person name="Zhang W."/>
            <person name="Yang X."/>
            <person name="Jeffery I.B."/>
            <person name="Cooney J.C."/>
            <person name="Kagawa T.F."/>
            <person name="Liu W."/>
            <person name="Song Y."/>
            <person name="Salvetti E."/>
            <person name="Wrobel A."/>
            <person name="Rasinkangas P."/>
            <person name="Parkhill J."/>
            <person name="Rea M.C."/>
            <person name="O'Sullivan O."/>
            <person name="Ritari J."/>
            <person name="Douillard F.P."/>
            <person name="Paul Ross R."/>
            <person name="Yang R."/>
            <person name="Briner A.E."/>
            <person name="Felis G.E."/>
            <person name="de Vos W.M."/>
            <person name="Barrangou R."/>
            <person name="Klaenhammer T.R."/>
            <person name="Caufield P.W."/>
            <person name="Cui Y."/>
            <person name="Zhang H."/>
            <person name="O'Toole P.W."/>
        </authorList>
    </citation>
    <scope>NUCLEOTIDE SEQUENCE [LARGE SCALE GENOMIC DNA]</scope>
    <source>
        <strain evidence="4 5">JCM 17158</strain>
    </source>
</reference>
<feature type="domain" description="HTH tetR-type" evidence="3">
    <location>
        <begin position="18"/>
        <end position="78"/>
    </location>
</feature>
<dbReference type="PROSITE" id="PS50977">
    <property type="entry name" value="HTH_TETR_2"/>
    <property type="match status" value="1"/>
</dbReference>